<keyword evidence="3" id="KW-1185">Reference proteome</keyword>
<feature type="region of interest" description="Disordered" evidence="1">
    <location>
        <begin position="1237"/>
        <end position="1293"/>
    </location>
</feature>
<evidence type="ECO:0000256" key="1">
    <source>
        <dbReference type="SAM" id="MobiDB-lite"/>
    </source>
</evidence>
<comment type="caution">
    <text evidence="2">The sequence shown here is derived from an EMBL/GenBank/DDBJ whole genome shotgun (WGS) entry which is preliminary data.</text>
</comment>
<feature type="region of interest" description="Disordered" evidence="1">
    <location>
        <begin position="1140"/>
        <end position="1209"/>
    </location>
</feature>
<gene>
    <name evidence="2" type="ORF">F1559_000507</name>
</gene>
<feature type="compositionally biased region" description="Basic residues" evidence="1">
    <location>
        <begin position="1141"/>
        <end position="1151"/>
    </location>
</feature>
<dbReference type="OrthoDB" id="10567605at2759"/>
<sequence>MNSLTDLQASLQLNADDQREGLGKCEAVREPEQSGDVEAVSDDASLGPAAGDERSVTPSALTQQLVFIFQCRERWREASAVDRAVINSLALEAAERASSWIVRDAQWTEVFLTRLAPIALDALGFVLDQSQKEVRPLEQNEMSKDQGTLSGPSVSTIDRACARLVQCLPSDQATWRLPAVRRACRRWLVQSSSSQLSALVPVLRYRVALEVHQVLREALTVLSGDVHRRRRHTDEENVTGLGLPETPSWRIVTQWLRARGTLVPIATVELLTETLLKRKAPEHKHEPLLMLLHMAIWHPHEVDDVEDIGKRLLNLGTEVLNYLQTREQLPGRRFILWADYLTAIIECSTKMLAKSAGISGASGAISETASVKALKDLHTALLHSSIGWLFRMISLHMGHELKVKVLMPLLARLLYLQEPELAAQTMEQLLDPLMERLWSSLEVVFSAFVAAHGRIHVSDPNAEHCLQSMILSDIKGAALRNRRSPQRARRIEQDAEAPPAASVPNPWRDTDTTSATCTHRGRHHFPATEEDTCPWTNAMHRLMSLLLTRYEALMRVARPRRESERAMRALLGTAVRALGCALFFARHGHCRSFFPWLLPILRHSIEGSSLQAYLCWAVQWDERLLREQTEVQDVDEIMRVDRLRYQLWLIGPSVCRGAIEFRQVGHLSLWCAILQRVLGWLRRPTDESTDRGAIAPMVTTEGHNASASSSQWQLLACHFLSVLCENLEPSLMVELEYAADLATERQNWNVIVGALLRELFRFVCEEPCDRRAPFLTALAWASARLAVREERRLYFDQARGRLMQLAVQPAGSETAEAIALLLEMMAMMVDSETAPILFDTVKEYLGTGTPLQIQKRAYRALFRVVDMVPRMQEVATALASTYRQSHGAAEALRLACIHQLFLQMSVVDRDQVSDAKAPFIEAHTTLFYEVVFGLRATSSRARAWARGALRLLVDARLEQEHPAPSRRLIALLLAGLLAENASSVASCLDALSLTTIRVRQALKIGKLRSSLAQAALVCDLERAFWEPLRALLHREHASIVTNALLRAWKHGIPFLFRETPSPSTVPATEHTIMQLASVEPLVRSLGQALDRLVVHGETNARTSYEIRGVIARLVKRCPRELLESLFRSASMRAMLQSALKSLRRSQRRRQMPTRSGPSAPSSSSKKTWSTDGSASDLRDRGRNRLANRTRALPAESSQLDESTASSISDPADLAEDLSDALLTQAFSENDTSASIATAKDTAVPAAGGQGGRVGRSSPRRMLAVGGRHRSRRAKGMDSRRSHSGERLQDSEPASLYWDDTGRLHVIATDPSDREDHDIELRQVSEASLALDIGSGDQVRVESVGSQRRRARRARETSAPWARFRASRARGDRPRSVYRDGQHVYVEPYAYVPLHGERRPASKRKTIDADTGSRDALRGLVRPSRERTTRIKRRRRRDQC</sequence>
<feature type="region of interest" description="Disordered" evidence="1">
    <location>
        <begin position="482"/>
        <end position="519"/>
    </location>
</feature>
<feature type="region of interest" description="Disordered" evidence="1">
    <location>
        <begin position="27"/>
        <end position="55"/>
    </location>
</feature>
<evidence type="ECO:0000313" key="2">
    <source>
        <dbReference type="EMBL" id="KAF6000389.1"/>
    </source>
</evidence>
<dbReference type="Proteomes" id="UP000530660">
    <property type="component" value="Unassembled WGS sequence"/>
</dbReference>
<dbReference type="EMBL" id="VWRR01000020">
    <property type="protein sequence ID" value="KAF6000389.1"/>
    <property type="molecule type" value="Genomic_DNA"/>
</dbReference>
<organism evidence="2 3">
    <name type="scientific">Cyanidiococcus yangmingshanensis</name>
    <dbReference type="NCBI Taxonomy" id="2690220"/>
    <lineage>
        <taxon>Eukaryota</taxon>
        <taxon>Rhodophyta</taxon>
        <taxon>Bangiophyceae</taxon>
        <taxon>Cyanidiales</taxon>
        <taxon>Cyanidiaceae</taxon>
        <taxon>Cyanidiococcus</taxon>
    </lineage>
</organism>
<proteinExistence type="predicted"/>
<feature type="compositionally biased region" description="Basic residues" evidence="1">
    <location>
        <begin position="1429"/>
        <end position="1439"/>
    </location>
</feature>
<name>A0A7J7ICJ1_9RHOD</name>
<evidence type="ECO:0000313" key="3">
    <source>
        <dbReference type="Proteomes" id="UP000530660"/>
    </source>
</evidence>
<feature type="compositionally biased region" description="Basic and acidic residues" evidence="1">
    <location>
        <begin position="1274"/>
        <end position="1289"/>
    </location>
</feature>
<reference evidence="2 3" key="1">
    <citation type="journal article" date="2020" name="J. Phycol.">
        <title>Comparative genome analysis reveals Cyanidiococcus gen. nov., a new extremophilic red algal genus sister to Cyanidioschyzon (Cyanidioschyzonaceae, Rhodophyta).</title>
        <authorList>
            <person name="Liu S.-L."/>
            <person name="Chiang Y.-R."/>
            <person name="Yoon H.S."/>
            <person name="Fu H.-Y."/>
        </authorList>
    </citation>
    <scope>NUCLEOTIDE SEQUENCE [LARGE SCALE GENOMIC DNA]</scope>
    <source>
        <strain evidence="2 3">THAL066</strain>
    </source>
</reference>
<feature type="compositionally biased region" description="Basic and acidic residues" evidence="1">
    <location>
        <begin position="1395"/>
        <end position="1428"/>
    </location>
</feature>
<accession>A0A7J7ICJ1</accession>
<protein>
    <submittedName>
        <fullName evidence="2">Uncharacterized protein</fullName>
    </submittedName>
</protein>
<feature type="compositionally biased region" description="Low complexity" evidence="1">
    <location>
        <begin position="1155"/>
        <end position="1173"/>
    </location>
</feature>
<feature type="region of interest" description="Disordered" evidence="1">
    <location>
        <begin position="1395"/>
        <end position="1439"/>
    </location>
</feature>
<feature type="compositionally biased region" description="Polar residues" evidence="1">
    <location>
        <begin position="1195"/>
        <end position="1208"/>
    </location>
</feature>